<evidence type="ECO:0000256" key="3">
    <source>
        <dbReference type="ARBA" id="ARBA00022741"/>
    </source>
</evidence>
<feature type="domain" description="ABC transporter" evidence="5">
    <location>
        <begin position="15"/>
        <end position="234"/>
    </location>
</feature>
<dbReference type="PROSITE" id="PS50893">
    <property type="entry name" value="ABC_TRANSPORTER_2"/>
    <property type="match status" value="1"/>
</dbReference>
<dbReference type="KEGG" id="mcg:GL4_3171"/>
<evidence type="ECO:0000256" key="1">
    <source>
        <dbReference type="ARBA" id="ARBA00005417"/>
    </source>
</evidence>
<organism evidence="6 7">
    <name type="scientific">Methyloceanibacter caenitepidi</name>
    <dbReference type="NCBI Taxonomy" id="1384459"/>
    <lineage>
        <taxon>Bacteria</taxon>
        <taxon>Pseudomonadati</taxon>
        <taxon>Pseudomonadota</taxon>
        <taxon>Alphaproteobacteria</taxon>
        <taxon>Hyphomicrobiales</taxon>
        <taxon>Hyphomicrobiaceae</taxon>
        <taxon>Methyloceanibacter</taxon>
    </lineage>
</organism>
<dbReference type="GO" id="GO:0005524">
    <property type="term" value="F:ATP binding"/>
    <property type="evidence" value="ECO:0007669"/>
    <property type="project" value="UniProtKB-KW"/>
</dbReference>
<gene>
    <name evidence="6" type="ORF">GL4_3171</name>
</gene>
<dbReference type="EMBL" id="AP014648">
    <property type="protein sequence ID" value="BAQ18602.1"/>
    <property type="molecule type" value="Genomic_DNA"/>
</dbReference>
<dbReference type="HOGENOM" id="CLU_000604_1_22_5"/>
<evidence type="ECO:0000259" key="5">
    <source>
        <dbReference type="PROSITE" id="PS50893"/>
    </source>
</evidence>
<evidence type="ECO:0000256" key="4">
    <source>
        <dbReference type="ARBA" id="ARBA00022840"/>
    </source>
</evidence>
<dbReference type="InterPro" id="IPR003439">
    <property type="entry name" value="ABC_transporter-like_ATP-bd"/>
</dbReference>
<dbReference type="GO" id="GO:0016887">
    <property type="term" value="F:ATP hydrolysis activity"/>
    <property type="evidence" value="ECO:0007669"/>
    <property type="project" value="InterPro"/>
</dbReference>
<keyword evidence="4 6" id="KW-0067">ATP-binding</keyword>
<dbReference type="Pfam" id="PF00005">
    <property type="entry name" value="ABC_tran"/>
    <property type="match status" value="1"/>
</dbReference>
<keyword evidence="2" id="KW-0813">Transport</keyword>
<protein>
    <submittedName>
        <fullName evidence="6">Alkanesulfonates ABC transporter ATP-binding protein</fullName>
    </submittedName>
</protein>
<comment type="similarity">
    <text evidence="1">Belongs to the ABC transporter superfamily.</text>
</comment>
<dbReference type="InterPro" id="IPR003593">
    <property type="entry name" value="AAA+_ATPase"/>
</dbReference>
<evidence type="ECO:0000313" key="7">
    <source>
        <dbReference type="Proteomes" id="UP000031643"/>
    </source>
</evidence>
<sequence>MKDTRHAGVTSQFKIRIGEKTHVGADGTRLTAIRELSLDLAPESMTVLMGPSGCGKTTLLRIVAGLDDEFTGEIDMPAHARLGFMFQEPRLLPWRTVQQNIELVAAPGFSGKDLETLAEAVGIAEMMSRYPQELSLGLARRAALARAFSTEPDLLLLDEPFVSLDERTADRLRRLLLKVWSARPTTAVMVTHNPREALQLADNLVVMAPRPTHVLAVESIDVPQKDRDPAMIEALLTDLSKRFPANFSEM</sequence>
<dbReference type="PANTHER" id="PTHR42788:SF19">
    <property type="entry name" value="ALIPHATIC SULFONATES IMPORT ATP-BINDING PROTEIN SSUB 2"/>
    <property type="match status" value="1"/>
</dbReference>
<dbReference type="STRING" id="1384459.GL4_3171"/>
<accession>A0A0A8K7T1</accession>
<dbReference type="PANTHER" id="PTHR42788">
    <property type="entry name" value="TAURINE IMPORT ATP-BINDING PROTEIN-RELATED"/>
    <property type="match status" value="1"/>
</dbReference>
<dbReference type="InterPro" id="IPR050166">
    <property type="entry name" value="ABC_transporter_ATP-bind"/>
</dbReference>
<name>A0A0A8K7T1_9HYPH</name>
<evidence type="ECO:0000313" key="6">
    <source>
        <dbReference type="EMBL" id="BAQ18602.1"/>
    </source>
</evidence>
<proteinExistence type="inferred from homology"/>
<evidence type="ECO:0000256" key="2">
    <source>
        <dbReference type="ARBA" id="ARBA00022448"/>
    </source>
</evidence>
<dbReference type="Proteomes" id="UP000031643">
    <property type="component" value="Chromosome"/>
</dbReference>
<dbReference type="AlphaFoldDB" id="A0A0A8K7T1"/>
<dbReference type="SUPFAM" id="SSF52540">
    <property type="entry name" value="P-loop containing nucleoside triphosphate hydrolases"/>
    <property type="match status" value="1"/>
</dbReference>
<reference evidence="6 7" key="1">
    <citation type="submission" date="2014-09" db="EMBL/GenBank/DDBJ databases">
        <title>Genome sequencing of Methyloceanibacter caenitepidi Gela4.</title>
        <authorList>
            <person name="Takeuchi M."/>
            <person name="Susumu S."/>
            <person name="Kamagata Y."/>
            <person name="Oshima K."/>
            <person name="Hattori M."/>
            <person name="Iwasaki W."/>
        </authorList>
    </citation>
    <scope>NUCLEOTIDE SEQUENCE [LARGE SCALE GENOMIC DNA]</scope>
    <source>
        <strain evidence="6 7">Gela4</strain>
    </source>
</reference>
<dbReference type="SMART" id="SM00382">
    <property type="entry name" value="AAA"/>
    <property type="match status" value="1"/>
</dbReference>
<keyword evidence="3" id="KW-0547">Nucleotide-binding</keyword>
<dbReference type="RefSeq" id="WP_045368836.1">
    <property type="nucleotide sequence ID" value="NZ_AP014648.1"/>
</dbReference>
<dbReference type="Gene3D" id="3.40.50.300">
    <property type="entry name" value="P-loop containing nucleotide triphosphate hydrolases"/>
    <property type="match status" value="1"/>
</dbReference>
<dbReference type="InterPro" id="IPR027417">
    <property type="entry name" value="P-loop_NTPase"/>
</dbReference>
<keyword evidence="7" id="KW-1185">Reference proteome</keyword>